<dbReference type="AlphaFoldDB" id="A0A364NYT4"/>
<organism evidence="1 2">
    <name type="scientific">Paramagnetospirillum kuznetsovii</name>
    <dbReference type="NCBI Taxonomy" id="2053833"/>
    <lineage>
        <taxon>Bacteria</taxon>
        <taxon>Pseudomonadati</taxon>
        <taxon>Pseudomonadota</taxon>
        <taxon>Alphaproteobacteria</taxon>
        <taxon>Rhodospirillales</taxon>
        <taxon>Magnetospirillaceae</taxon>
        <taxon>Paramagnetospirillum</taxon>
    </lineage>
</organism>
<dbReference type="EMBL" id="PGTO01000005">
    <property type="protein sequence ID" value="RAU22244.1"/>
    <property type="molecule type" value="Genomic_DNA"/>
</dbReference>
<evidence type="ECO:0000313" key="1">
    <source>
        <dbReference type="EMBL" id="RAU22244.1"/>
    </source>
</evidence>
<name>A0A364NYT4_9PROT</name>
<dbReference type="Proteomes" id="UP000251075">
    <property type="component" value="Unassembled WGS sequence"/>
</dbReference>
<dbReference type="OrthoDB" id="7586183at2"/>
<keyword evidence="2" id="KW-1185">Reference proteome</keyword>
<comment type="caution">
    <text evidence="1">The sequence shown here is derived from an EMBL/GenBank/DDBJ whole genome shotgun (WGS) entry which is preliminary data.</text>
</comment>
<dbReference type="RefSeq" id="WP_112143861.1">
    <property type="nucleotide sequence ID" value="NZ_PGTO01000005.1"/>
</dbReference>
<gene>
    <name evidence="1" type="ORF">CU669_08950</name>
</gene>
<protein>
    <submittedName>
        <fullName evidence="1">Uncharacterized protein</fullName>
    </submittedName>
</protein>
<reference evidence="1 2" key="1">
    <citation type="submission" date="2017-11" db="EMBL/GenBank/DDBJ databases">
        <title>Draft genome sequence of magnetotactic bacterium Magnetospirillum kuznetsovii LBB-42.</title>
        <authorList>
            <person name="Grouzdev D.S."/>
            <person name="Rysina M.S."/>
            <person name="Baslerov R.V."/>
            <person name="Koziaeva V."/>
        </authorList>
    </citation>
    <scope>NUCLEOTIDE SEQUENCE [LARGE SCALE GENOMIC DNA]</scope>
    <source>
        <strain evidence="1 2">LBB-42</strain>
    </source>
</reference>
<proteinExistence type="predicted"/>
<evidence type="ECO:0000313" key="2">
    <source>
        <dbReference type="Proteomes" id="UP000251075"/>
    </source>
</evidence>
<accession>A0A364NYT4</accession>
<sequence length="154" mass="17109">MVHLETLLRAAVAEHDNQDLLARTRVKWDVTESRQRQMGAFLEKQGLGKAFVQWEADVHAVENLRRGHGDSWVAYEKSLADCAADLRRYGTNKAVMVGRGQRHLLRLFDVGAQALGHQSRLINPRRFVTEGGALGSAWTVVSRCSSFIAPQSAG</sequence>